<reference evidence="2 3" key="1">
    <citation type="journal article" date="2015" name="Genome Biol. Evol.">
        <title>Comparative Genomics of a Bacterivorous Green Alga Reveals Evolutionary Causalities and Consequences of Phago-Mixotrophic Mode of Nutrition.</title>
        <authorList>
            <person name="Burns J.A."/>
            <person name="Paasch A."/>
            <person name="Narechania A."/>
            <person name="Kim E."/>
        </authorList>
    </citation>
    <scope>NUCLEOTIDE SEQUENCE [LARGE SCALE GENOMIC DNA]</scope>
    <source>
        <strain evidence="2 3">PLY_AMNH</strain>
    </source>
</reference>
<protein>
    <submittedName>
        <fullName evidence="2">Uncharacterized protein</fullName>
    </submittedName>
</protein>
<evidence type="ECO:0000256" key="1">
    <source>
        <dbReference type="SAM" id="MobiDB-lite"/>
    </source>
</evidence>
<gene>
    <name evidence="2" type="ORF">CYMTET_48874</name>
</gene>
<comment type="caution">
    <text evidence="2">The sequence shown here is derived from an EMBL/GenBank/DDBJ whole genome shotgun (WGS) entry which is preliminary data.</text>
</comment>
<dbReference type="AlphaFoldDB" id="A0AAE0BRB7"/>
<accession>A0AAE0BRB7</accession>
<sequence>MAVKGRTHVDLMKGIRVTLQEKYGVLYQLYKYSLVQEFIDIKPGTDETHGHWLATGLVANMSKYEGHLGFTMPDVTKFPRRFSVHDEEKDEDILNEKAIADHMRDVEDWWPVMEHLDAKAQLAVKTKAFSKHQVTSEFHNKYASQWHIANFRQKTFDLCVKVMNAYSNSELKGMVKITETKSKKRKSTSSTAEAGPAKKKGYKGVSNRQYNKVDQFLNEILNKEMTLNEGQAVISQFKKERQVQKFLVSATGVETWEEVKTALTPYWTSQEKIEGLIGCLSVQKGGARRGAVAVPLQIIRYVENAKEHINQSNQPDNLSRLNLQSVTVKVDKKLSLPVPVAGEEGALSQKNLAEDEPTHESVTIKPQWKVMQGDILKGSLKGIPKLNYTGCILDCVYGMDKEKSPKAFTKEGLQRILEDFNSKTTAPAWTISIFCGFAQQNDFLEVIDGFCSGRAERFFWKKENCHMNPNKKVRYNNVEVGVTGFHMQAKEADPEIEAVNRPDWMCAFDLSSKQAEKVTRANLLQGFPVVLQIFKRDGKTVNPHQKPQALLQELI</sequence>
<dbReference type="Proteomes" id="UP001190700">
    <property type="component" value="Unassembled WGS sequence"/>
</dbReference>
<dbReference type="EMBL" id="LGRX02033409">
    <property type="protein sequence ID" value="KAK3241351.1"/>
    <property type="molecule type" value="Genomic_DNA"/>
</dbReference>
<evidence type="ECO:0000313" key="3">
    <source>
        <dbReference type="Proteomes" id="UP001190700"/>
    </source>
</evidence>
<organism evidence="2 3">
    <name type="scientific">Cymbomonas tetramitiformis</name>
    <dbReference type="NCBI Taxonomy" id="36881"/>
    <lineage>
        <taxon>Eukaryota</taxon>
        <taxon>Viridiplantae</taxon>
        <taxon>Chlorophyta</taxon>
        <taxon>Pyramimonadophyceae</taxon>
        <taxon>Pyramimonadales</taxon>
        <taxon>Pyramimonadaceae</taxon>
        <taxon>Cymbomonas</taxon>
    </lineage>
</organism>
<proteinExistence type="predicted"/>
<feature type="region of interest" description="Disordered" evidence="1">
    <location>
        <begin position="179"/>
        <end position="203"/>
    </location>
</feature>
<name>A0AAE0BRB7_9CHLO</name>
<keyword evidence="3" id="KW-1185">Reference proteome</keyword>
<evidence type="ECO:0000313" key="2">
    <source>
        <dbReference type="EMBL" id="KAK3241351.1"/>
    </source>
</evidence>